<dbReference type="NCBIfam" id="NF003170">
    <property type="entry name" value="PRK04158.1"/>
    <property type="match status" value="1"/>
</dbReference>
<dbReference type="GO" id="GO:0005737">
    <property type="term" value="C:cytoplasm"/>
    <property type="evidence" value="ECO:0007669"/>
    <property type="project" value="UniProtKB-SubCell"/>
</dbReference>
<organism evidence="10 11">
    <name type="scientific">Neomoorella humiferrea</name>
    <dbReference type="NCBI Taxonomy" id="676965"/>
    <lineage>
        <taxon>Bacteria</taxon>
        <taxon>Bacillati</taxon>
        <taxon>Bacillota</taxon>
        <taxon>Clostridia</taxon>
        <taxon>Neomoorellales</taxon>
        <taxon>Neomoorellaceae</taxon>
        <taxon>Neomoorella</taxon>
    </lineage>
</organism>
<comment type="caution">
    <text evidence="10">The sequence shown here is derived from an EMBL/GenBank/DDBJ whole genome shotgun (WGS) entry which is preliminary data.</text>
</comment>
<dbReference type="GO" id="GO:0045892">
    <property type="term" value="P:negative regulation of DNA-templated transcription"/>
    <property type="evidence" value="ECO:0007669"/>
    <property type="project" value="UniProtKB-UniRule"/>
</dbReference>
<evidence type="ECO:0000256" key="4">
    <source>
        <dbReference type="ARBA" id="ARBA00023125"/>
    </source>
</evidence>
<evidence type="ECO:0000313" key="11">
    <source>
        <dbReference type="Proteomes" id="UP000238415"/>
    </source>
</evidence>
<comment type="function">
    <text evidence="7">DNA-binding global transcriptional regulator which is involved in the adaptive response to starvation and acts by directly or indirectly controlling the expression of numerous genes in response to nutrient availability. During rapid exponential growth, CodY is highly active and represses genes whose products allow adaptation to nutrient depletion.</text>
</comment>
<sequence>MEMESLLERSRKINRLLQRAAGNPVDFQEMANVMRDVLGANTYIVGRHARVLGYAFIEGFTCDIMEDIVFQSERFPEQYNEQLLRIDETQANFCQVGNACVFDLDKKCVFNNKLTTVVPIVGGGQRLGTLILSKFDVRFDDEDLVLAEYGATVVGMEILRSKADKIEEEARKRAAVHVALATLSYSELEAVEHIFAELDGDEGILVASKIADRAGITRSVIVNALRKFESAGVIESKSLGMKGTYIRILNDHLLEELEKLRR</sequence>
<evidence type="ECO:0000256" key="2">
    <source>
        <dbReference type="ARBA" id="ARBA00022491"/>
    </source>
</evidence>
<keyword evidence="5 7" id="KW-0804">Transcription</keyword>
<dbReference type="FunFam" id="1.10.10.10:FF:000034">
    <property type="entry name" value="GTP-sensing transcriptional pleiotropic repressor CodY"/>
    <property type="match status" value="1"/>
</dbReference>
<feature type="domain" description="Global transcriptional regulator CodY C-terminal" evidence="9">
    <location>
        <begin position="202"/>
        <end position="259"/>
    </location>
</feature>
<keyword evidence="2 7" id="KW-0678">Repressor</keyword>
<dbReference type="InterPro" id="IPR036390">
    <property type="entry name" value="WH_DNA-bd_sf"/>
</dbReference>
<comment type="similarity">
    <text evidence="7">Belongs to the CodY family.</text>
</comment>
<dbReference type="Gene3D" id="1.10.10.10">
    <property type="entry name" value="Winged helix-like DNA-binding domain superfamily/Winged helix DNA-binding domain"/>
    <property type="match status" value="1"/>
</dbReference>
<evidence type="ECO:0000256" key="5">
    <source>
        <dbReference type="ARBA" id="ARBA00023163"/>
    </source>
</evidence>
<dbReference type="SUPFAM" id="SSF46785">
    <property type="entry name" value="Winged helix' DNA-binding domain"/>
    <property type="match status" value="1"/>
</dbReference>
<dbReference type="NCBIfam" id="TIGR02787">
    <property type="entry name" value="codY_Gpos"/>
    <property type="match status" value="1"/>
</dbReference>
<dbReference type="InterPro" id="IPR013198">
    <property type="entry name" value="GTP_trans_reg_CodY_C"/>
</dbReference>
<dbReference type="Gene3D" id="3.30.450.40">
    <property type="match status" value="1"/>
</dbReference>
<evidence type="ECO:0000259" key="8">
    <source>
        <dbReference type="Pfam" id="PF06018"/>
    </source>
</evidence>
<proteinExistence type="inferred from homology"/>
<dbReference type="AlphaFoldDB" id="A0A2T0ANG6"/>
<evidence type="ECO:0000256" key="7">
    <source>
        <dbReference type="HAMAP-Rule" id="MF_00621"/>
    </source>
</evidence>
<comment type="subcellular location">
    <subcellularLocation>
        <location evidence="7">Cytoplasm</location>
    </subcellularLocation>
</comment>
<dbReference type="PIRSF" id="PIRSF011572">
    <property type="entry name" value="GTP_sensing_CodY"/>
    <property type="match status" value="1"/>
</dbReference>
<reference evidence="10 11" key="1">
    <citation type="submission" date="2018-03" db="EMBL/GenBank/DDBJ databases">
        <title>Genome sequence of Moorella humiferrea DSM 23265.</title>
        <authorList>
            <person name="Poehlein A."/>
            <person name="Daniel R."/>
        </authorList>
    </citation>
    <scope>NUCLEOTIDE SEQUENCE [LARGE SCALE GENOMIC DNA]</scope>
    <source>
        <strain evidence="10 11">DSM 23265</strain>
    </source>
</reference>
<evidence type="ECO:0000256" key="3">
    <source>
        <dbReference type="ARBA" id="ARBA00023015"/>
    </source>
</evidence>
<dbReference type="OrthoDB" id="2056at2"/>
<dbReference type="PANTHER" id="PTHR40062:SF1">
    <property type="entry name" value="GLOBAL TRANSCRIPTIONAL REGULATOR CODY"/>
    <property type="match status" value="1"/>
</dbReference>
<dbReference type="HAMAP" id="MF_00621">
    <property type="entry name" value="HTH_type_CodY"/>
    <property type="match status" value="1"/>
</dbReference>
<dbReference type="GO" id="GO:0003677">
    <property type="term" value="F:DNA binding"/>
    <property type="evidence" value="ECO:0007669"/>
    <property type="project" value="UniProtKB-UniRule"/>
</dbReference>
<dbReference type="InterPro" id="IPR036388">
    <property type="entry name" value="WH-like_DNA-bd_sf"/>
</dbReference>
<dbReference type="Pfam" id="PF08222">
    <property type="entry name" value="HTH_CodY"/>
    <property type="match status" value="1"/>
</dbReference>
<evidence type="ECO:0000259" key="9">
    <source>
        <dbReference type="Pfam" id="PF08222"/>
    </source>
</evidence>
<feature type="region of interest" description="GAF domain" evidence="7">
    <location>
        <begin position="1"/>
        <end position="159"/>
    </location>
</feature>
<keyword evidence="1 7" id="KW-0963">Cytoplasm</keyword>
<feature type="DNA-binding region" description="H-T-H motif" evidence="7">
    <location>
        <begin position="207"/>
        <end position="226"/>
    </location>
</feature>
<evidence type="ECO:0000313" key="10">
    <source>
        <dbReference type="EMBL" id="PRR70498.1"/>
    </source>
</evidence>
<dbReference type="GO" id="GO:0005525">
    <property type="term" value="F:GTP binding"/>
    <property type="evidence" value="ECO:0007669"/>
    <property type="project" value="InterPro"/>
</dbReference>
<accession>A0A2T0ANG6</accession>
<dbReference type="EMBL" id="PVXM01000048">
    <property type="protein sequence ID" value="PRR70498.1"/>
    <property type="molecule type" value="Genomic_DNA"/>
</dbReference>
<gene>
    <name evidence="7 10" type="primary">codY</name>
    <name evidence="10" type="ORF">MOHU_19140</name>
</gene>
<keyword evidence="4 7" id="KW-0238">DNA-binding</keyword>
<evidence type="ECO:0000256" key="6">
    <source>
        <dbReference type="ARBA" id="ARBA00034538"/>
    </source>
</evidence>
<protein>
    <recommendedName>
        <fullName evidence="6 7">Global transcriptional regulator CodY</fullName>
    </recommendedName>
</protein>
<evidence type="ECO:0000256" key="1">
    <source>
        <dbReference type="ARBA" id="ARBA00022490"/>
    </source>
</evidence>
<dbReference type="InterPro" id="IPR010312">
    <property type="entry name" value="Transc_reg_CodY_N"/>
</dbReference>
<keyword evidence="3 7" id="KW-0805">Transcription regulation</keyword>
<dbReference type="PANTHER" id="PTHR40062">
    <property type="entry name" value="GTP-SENSING TRANSCRIPTIONAL PLEIOTROPIC REPRESSOR CODY"/>
    <property type="match status" value="1"/>
</dbReference>
<dbReference type="GO" id="GO:0003700">
    <property type="term" value="F:DNA-binding transcription factor activity"/>
    <property type="evidence" value="ECO:0007669"/>
    <property type="project" value="InterPro"/>
</dbReference>
<dbReference type="InterPro" id="IPR014154">
    <property type="entry name" value="CodY"/>
</dbReference>
<dbReference type="Proteomes" id="UP000238415">
    <property type="component" value="Unassembled WGS sequence"/>
</dbReference>
<dbReference type="InterPro" id="IPR029016">
    <property type="entry name" value="GAF-like_dom_sf"/>
</dbReference>
<keyword evidence="11" id="KW-1185">Reference proteome</keyword>
<name>A0A2T0ANG6_9FIRM</name>
<feature type="domain" description="Global transcriptional regulator CodY N-terminal" evidence="8">
    <location>
        <begin position="5"/>
        <end position="182"/>
    </location>
</feature>
<dbReference type="Pfam" id="PF06018">
    <property type="entry name" value="CodY"/>
    <property type="match status" value="1"/>
</dbReference>